<dbReference type="PROSITE" id="PS50005">
    <property type="entry name" value="TPR"/>
    <property type="match status" value="2"/>
</dbReference>
<feature type="repeat" description="TPR" evidence="4">
    <location>
        <begin position="397"/>
        <end position="430"/>
    </location>
</feature>
<comment type="pathway">
    <text evidence="2">Glycan metabolism; lacto-N-neotetraose biosynthesis.</text>
</comment>
<dbReference type="Pfam" id="PF13432">
    <property type="entry name" value="TPR_16"/>
    <property type="match status" value="2"/>
</dbReference>
<dbReference type="OrthoDB" id="9814129at2"/>
<dbReference type="InterPro" id="IPR011990">
    <property type="entry name" value="TPR-like_helical_dom_sf"/>
</dbReference>
<gene>
    <name evidence="6" type="ORF">AWB82_03755</name>
</gene>
<organism evidence="6 7">
    <name type="scientific">Caballeronia glebae</name>
    <dbReference type="NCBI Taxonomy" id="1777143"/>
    <lineage>
        <taxon>Bacteria</taxon>
        <taxon>Pseudomonadati</taxon>
        <taxon>Pseudomonadota</taxon>
        <taxon>Betaproteobacteria</taxon>
        <taxon>Burkholderiales</taxon>
        <taxon>Burkholderiaceae</taxon>
        <taxon>Caballeronia</taxon>
    </lineage>
</organism>
<dbReference type="CDD" id="cd06532">
    <property type="entry name" value="Glyco_transf_25"/>
    <property type="match status" value="1"/>
</dbReference>
<dbReference type="Gene3D" id="1.25.40.10">
    <property type="entry name" value="Tetratricopeptide repeat domain"/>
    <property type="match status" value="1"/>
</dbReference>
<evidence type="ECO:0000256" key="3">
    <source>
        <dbReference type="ARBA" id="ARBA00022985"/>
    </source>
</evidence>
<dbReference type="UniPathway" id="UPA00501"/>
<accession>A0A158B969</accession>
<feature type="repeat" description="TPR" evidence="4">
    <location>
        <begin position="329"/>
        <end position="362"/>
    </location>
</feature>
<evidence type="ECO:0000313" key="7">
    <source>
        <dbReference type="Proteomes" id="UP000054596"/>
    </source>
</evidence>
<proteinExistence type="predicted"/>
<keyword evidence="3" id="KW-0448">Lipopolysaccharide biosynthesis</keyword>
<dbReference type="SUPFAM" id="SSF48452">
    <property type="entry name" value="TPR-like"/>
    <property type="match status" value="1"/>
</dbReference>
<dbReference type="Pfam" id="PF01755">
    <property type="entry name" value="Glyco_transf_25"/>
    <property type="match status" value="1"/>
</dbReference>
<sequence length="753" mass="83779">MNIYFINLDASTERRASIETNLGELAGPEHRIHRVPAYDSAFVEKRGILGSLRPNEKACYLSHMKAIELSLDDPGPSLILEDDAIFGTNSASLLTRLSAELEEKDIVFTDLCIPTASWMMRLFQLRRSLKDQVSVYDTRQIDFAGATAYTLNARSKLKLLEILKSIESLDTAYDLVLKNLVLHGTLTSGFVFPFITSISPLSSCSQIQPASEKLSPLVWDAFRRLAFLRAESRRRPAANPTPSFPDHFRLKLTFKQTASSVEQKVARANALYAASKYAEALEEIATLPASQRSEIALLGLAGTCHFNLGELDLAERRWSQILTKNRDCVATLGNLGVLYRDKGQPQQSIRRFERVVQLAPDALPAYLDLTRLFRAQRQMPEAESYARRAIALHPSSDVAFAALASILLDLQRFPEAEAAYRTALELNPGHVHHAASLGLLLLSVDRWEEGLPLWETRHEAFLSGPHAPKPQVTFPQWHGEPLIGKSVLIWPEQGFGDQIQLARYVRRLRERGASRITLVGEAALVPLFASIEEADVAMTRDMYYASGSPDHDFWTCAFSIPLNLGERPGTIPAQIPYLRSTDELREKWRPLLGGTSKKVGLAWRGSRTNTQDATRSLPSLRMLDPLWSVNGVTFVSLQKECTESDIAREIGDKPILSLGDKVSSFADTAAIVSQLDLVIAVDTAVAHLSAALGTKTWVLLPNVGVDWRWRHGVSDCLWYPGVLRLFRQPVHAMQWTDTVADVAEALAEFVASH</sequence>
<dbReference type="SMART" id="SM00028">
    <property type="entry name" value="TPR"/>
    <property type="match status" value="4"/>
</dbReference>
<dbReference type="InterPro" id="IPR002654">
    <property type="entry name" value="Glyco_trans_25"/>
</dbReference>
<dbReference type="InterPro" id="IPR052943">
    <property type="entry name" value="TMTC_O-mannosyl-trnsfr"/>
</dbReference>
<dbReference type="GO" id="GO:0009103">
    <property type="term" value="P:lipopolysaccharide biosynthetic process"/>
    <property type="evidence" value="ECO:0007669"/>
    <property type="project" value="UniProtKB-KW"/>
</dbReference>
<feature type="domain" description="Glycosyl transferase family 25" evidence="5">
    <location>
        <begin position="2"/>
        <end position="174"/>
    </location>
</feature>
<comment type="pathway">
    <text evidence="1">Bacterial outer membrane biogenesis; lipooligosaccharide biosynthesis.</text>
</comment>
<protein>
    <submittedName>
        <fullName evidence="6">TPR repeat-containing protein</fullName>
    </submittedName>
</protein>
<keyword evidence="7" id="KW-1185">Reference proteome</keyword>
<dbReference type="EMBL" id="FCOJ02000026">
    <property type="protein sequence ID" value="SAK66611.1"/>
    <property type="molecule type" value="Genomic_DNA"/>
</dbReference>
<reference evidence="6" key="1">
    <citation type="submission" date="2016-01" db="EMBL/GenBank/DDBJ databases">
        <authorList>
            <person name="Peeters C."/>
        </authorList>
    </citation>
    <scope>NUCLEOTIDE SEQUENCE [LARGE SCALE GENOMIC DNA]</scope>
    <source>
        <strain evidence="6">LMG 29325</strain>
    </source>
</reference>
<keyword evidence="4" id="KW-0802">TPR repeat</keyword>
<dbReference type="SUPFAM" id="SSF53756">
    <property type="entry name" value="UDP-Glycosyltransferase/glycogen phosphorylase"/>
    <property type="match status" value="1"/>
</dbReference>
<dbReference type="STRING" id="1777143.AWB82_03755"/>
<evidence type="ECO:0000256" key="2">
    <source>
        <dbReference type="ARBA" id="ARBA00005222"/>
    </source>
</evidence>
<name>A0A158B969_9BURK</name>
<dbReference type="UniPathway" id="UPA00820"/>
<dbReference type="Gene3D" id="3.40.50.2000">
    <property type="entry name" value="Glycogen Phosphorylase B"/>
    <property type="match status" value="1"/>
</dbReference>
<dbReference type="InterPro" id="IPR019734">
    <property type="entry name" value="TPR_rpt"/>
</dbReference>
<dbReference type="AlphaFoldDB" id="A0A158B969"/>
<evidence type="ECO:0000259" key="5">
    <source>
        <dbReference type="Pfam" id="PF01755"/>
    </source>
</evidence>
<dbReference type="RefSeq" id="WP_086969790.1">
    <property type="nucleotide sequence ID" value="NZ_FCOJ02000026.1"/>
</dbReference>
<comment type="caution">
    <text evidence="6">The sequence shown here is derived from an EMBL/GenBank/DDBJ whole genome shotgun (WGS) entry which is preliminary data.</text>
</comment>
<evidence type="ECO:0000256" key="4">
    <source>
        <dbReference type="PROSITE-ProRule" id="PRU00339"/>
    </source>
</evidence>
<evidence type="ECO:0000313" key="6">
    <source>
        <dbReference type="EMBL" id="SAK66611.1"/>
    </source>
</evidence>
<dbReference type="Proteomes" id="UP000054596">
    <property type="component" value="Unassembled WGS sequence"/>
</dbReference>
<dbReference type="PANTHER" id="PTHR44809:SF1">
    <property type="entry name" value="PROTEIN O-MANNOSYL-TRANSFERASE TMTC1"/>
    <property type="match status" value="1"/>
</dbReference>
<dbReference type="PANTHER" id="PTHR44809">
    <property type="match status" value="1"/>
</dbReference>
<evidence type="ECO:0000256" key="1">
    <source>
        <dbReference type="ARBA" id="ARBA00005068"/>
    </source>
</evidence>